<organism evidence="2 3">
    <name type="scientific">Vibrio parahaemolyticus</name>
    <dbReference type="NCBI Taxonomy" id="670"/>
    <lineage>
        <taxon>Bacteria</taxon>
        <taxon>Pseudomonadati</taxon>
        <taxon>Pseudomonadota</taxon>
        <taxon>Gammaproteobacteria</taxon>
        <taxon>Vibrionales</taxon>
        <taxon>Vibrionaceae</taxon>
        <taxon>Vibrio</taxon>
    </lineage>
</organism>
<dbReference type="AlphaFoldDB" id="A0AAW8Q2X0"/>
<feature type="transmembrane region" description="Helical" evidence="1">
    <location>
        <begin position="26"/>
        <end position="44"/>
    </location>
</feature>
<evidence type="ECO:0000313" key="3">
    <source>
        <dbReference type="Proteomes" id="UP001253193"/>
    </source>
</evidence>
<keyword evidence="1" id="KW-0812">Transmembrane</keyword>
<dbReference type="RefSeq" id="WP_311019608.1">
    <property type="nucleotide sequence ID" value="NZ_JAUHGG010000003.1"/>
</dbReference>
<protein>
    <recommendedName>
        <fullName evidence="4">Tetratricopeptide repeat-like domain-containing protein</fullName>
    </recommendedName>
</protein>
<evidence type="ECO:0000313" key="2">
    <source>
        <dbReference type="EMBL" id="MDS1820828.1"/>
    </source>
</evidence>
<dbReference type="Proteomes" id="UP001253193">
    <property type="component" value="Unassembled WGS sequence"/>
</dbReference>
<gene>
    <name evidence="2" type="ORF">QX249_09190</name>
</gene>
<accession>A0AAW8Q2X0</accession>
<keyword evidence="1" id="KW-0472">Membrane</keyword>
<comment type="caution">
    <text evidence="2">The sequence shown here is derived from an EMBL/GenBank/DDBJ whole genome shotgun (WGS) entry which is preliminary data.</text>
</comment>
<evidence type="ECO:0000256" key="1">
    <source>
        <dbReference type="SAM" id="Phobius"/>
    </source>
</evidence>
<dbReference type="Gene3D" id="1.25.40.10">
    <property type="entry name" value="Tetratricopeptide repeat domain"/>
    <property type="match status" value="1"/>
</dbReference>
<dbReference type="EMBL" id="JAUHGG010000003">
    <property type="protein sequence ID" value="MDS1820828.1"/>
    <property type="molecule type" value="Genomic_DNA"/>
</dbReference>
<evidence type="ECO:0008006" key="4">
    <source>
        <dbReference type="Google" id="ProtNLM"/>
    </source>
</evidence>
<keyword evidence="1" id="KW-1133">Transmembrane helix</keyword>
<reference evidence="2" key="1">
    <citation type="submission" date="2023-06" db="EMBL/GenBank/DDBJ databases">
        <title>Genomic Diversity of Vibrio spp. and Metagenomic Analysis of Pathogens in Florida Gulf Coastal Waters Following Hurricane Ian.</title>
        <authorList>
            <person name="Brumfield K.D."/>
        </authorList>
    </citation>
    <scope>NUCLEOTIDE SEQUENCE</scope>
    <source>
        <strain evidence="2">WBS2B-138</strain>
    </source>
</reference>
<dbReference type="InterPro" id="IPR011990">
    <property type="entry name" value="TPR-like_helical_dom_sf"/>
</dbReference>
<name>A0AAW8Q2X0_VIBPH</name>
<sequence>MKKSDKFEDSWDDNNLRKRGSLKSNILIASVIGVIAVGGFTYVASSEDADDARMHYIRQDYAKSLKVIESILSDPELGMQYAQALEIKSEILMDSKSEFFDRHEAYAALKDLFIESKSVDTARKLIEIGDFLKKKDKELEQFIVYLAKNKDIDSIYRISRYYLSSENTRDQLKARKFLEMLPETTEKLISLSKVELAIGKSNATIKNAESYLNSAVFLGSADAMAELAFLQLTKAEIDKFSSQKHKAQFPIMIKRSIDMGYKGELLPRAAMILKFGRFGVPQDLTLANTIEKILGNEKIN</sequence>
<proteinExistence type="predicted"/>